<evidence type="ECO:0000256" key="4">
    <source>
        <dbReference type="ARBA" id="ARBA00022989"/>
    </source>
</evidence>
<evidence type="ECO:0000313" key="12">
    <source>
        <dbReference type="Proteomes" id="UP000694844"/>
    </source>
</evidence>
<dbReference type="GO" id="GO:0007189">
    <property type="term" value="P:adenylate cyclase-activating G protein-coupled receptor signaling pathway"/>
    <property type="evidence" value="ECO:0007669"/>
    <property type="project" value="TreeGrafter"/>
</dbReference>
<evidence type="ECO:0000256" key="3">
    <source>
        <dbReference type="ARBA" id="ARBA00022692"/>
    </source>
</evidence>
<keyword evidence="7" id="KW-0675">Receptor</keyword>
<sequence length="246" mass="28284">MPTNITCPEMKNGKPVVHVVNYTHASTALLFLFWISISSLFAIFWISRTMFKQKQFSQPRFLAIAVCSCDFLYAALCVSMQTANYFLGYCDSGGYHGCIFRGFSQTLFMMASRLMVMLMAVDRFIALRFPFKYQYLMTKERVIGAVAGLVFYAMLISCLPLMGVNSYGFQSWCDFHWNDRTIGGRFFVLFFVFEGFSCMIIILFCNISTIYELLSMKRVHPVDRSAKTDKENIKFIVTMTAISLYT</sequence>
<accession>A0A8B8DBF2</accession>
<feature type="transmembrane region" description="Helical" evidence="10">
    <location>
        <begin position="182"/>
        <end position="207"/>
    </location>
</feature>
<keyword evidence="2" id="KW-1003">Cell membrane</keyword>
<keyword evidence="9" id="KW-0807">Transducer</keyword>
<proteinExistence type="predicted"/>
<evidence type="ECO:0000256" key="2">
    <source>
        <dbReference type="ARBA" id="ARBA00022475"/>
    </source>
</evidence>
<keyword evidence="4 10" id="KW-1133">Transmembrane helix</keyword>
<evidence type="ECO:0000256" key="7">
    <source>
        <dbReference type="ARBA" id="ARBA00023170"/>
    </source>
</evidence>
<name>A0A8B8DBF2_CRAVI</name>
<evidence type="ECO:0000259" key="11">
    <source>
        <dbReference type="PROSITE" id="PS50262"/>
    </source>
</evidence>
<dbReference type="RefSeq" id="XP_022325422.1">
    <property type="nucleotide sequence ID" value="XM_022469714.1"/>
</dbReference>
<keyword evidence="6 10" id="KW-0472">Membrane</keyword>
<evidence type="ECO:0000256" key="5">
    <source>
        <dbReference type="ARBA" id="ARBA00023040"/>
    </source>
</evidence>
<feature type="domain" description="G-protein coupled receptors family 1 profile" evidence="11">
    <location>
        <begin position="38"/>
        <end position="246"/>
    </location>
</feature>
<dbReference type="AlphaFoldDB" id="A0A8B8DBF2"/>
<dbReference type="GeneID" id="111125670"/>
<dbReference type="PROSITE" id="PS50262">
    <property type="entry name" value="G_PROTEIN_RECEP_F1_2"/>
    <property type="match status" value="1"/>
</dbReference>
<evidence type="ECO:0000313" key="13">
    <source>
        <dbReference type="RefSeq" id="XP_022325422.1"/>
    </source>
</evidence>
<keyword evidence="12" id="KW-1185">Reference proteome</keyword>
<dbReference type="GO" id="GO:0004930">
    <property type="term" value="F:G protein-coupled receptor activity"/>
    <property type="evidence" value="ECO:0007669"/>
    <property type="project" value="UniProtKB-KW"/>
</dbReference>
<dbReference type="SUPFAM" id="SSF81321">
    <property type="entry name" value="Family A G protein-coupled receptor-like"/>
    <property type="match status" value="1"/>
</dbReference>
<gene>
    <name evidence="13" type="primary">LOC111125670</name>
</gene>
<evidence type="ECO:0000256" key="1">
    <source>
        <dbReference type="ARBA" id="ARBA00004651"/>
    </source>
</evidence>
<keyword evidence="5" id="KW-0297">G-protein coupled receptor</keyword>
<evidence type="ECO:0000256" key="8">
    <source>
        <dbReference type="ARBA" id="ARBA00023180"/>
    </source>
</evidence>
<keyword evidence="8" id="KW-0325">Glycoprotein</keyword>
<dbReference type="KEGG" id="cvn:111125670"/>
<keyword evidence="3 10" id="KW-0812">Transmembrane</keyword>
<evidence type="ECO:0000256" key="6">
    <source>
        <dbReference type="ARBA" id="ARBA00023136"/>
    </source>
</evidence>
<dbReference type="InterPro" id="IPR008365">
    <property type="entry name" value="Prostanoid_rcpt"/>
</dbReference>
<dbReference type="PANTHER" id="PTHR11866:SF16">
    <property type="entry name" value="PROSTAGLANDIN E2 RECEPTOR EP4 SUBTYPE-LIKE PROTEIN"/>
    <property type="match status" value="1"/>
</dbReference>
<dbReference type="Pfam" id="PF00001">
    <property type="entry name" value="7tm_1"/>
    <property type="match status" value="1"/>
</dbReference>
<feature type="transmembrane region" description="Helical" evidence="10">
    <location>
        <begin position="102"/>
        <end position="121"/>
    </location>
</feature>
<dbReference type="Proteomes" id="UP000694844">
    <property type="component" value="Chromosome 3"/>
</dbReference>
<evidence type="ECO:0000256" key="9">
    <source>
        <dbReference type="ARBA" id="ARBA00023224"/>
    </source>
</evidence>
<organism evidence="12 13">
    <name type="scientific">Crassostrea virginica</name>
    <name type="common">Eastern oyster</name>
    <dbReference type="NCBI Taxonomy" id="6565"/>
    <lineage>
        <taxon>Eukaryota</taxon>
        <taxon>Metazoa</taxon>
        <taxon>Spiralia</taxon>
        <taxon>Lophotrochozoa</taxon>
        <taxon>Mollusca</taxon>
        <taxon>Bivalvia</taxon>
        <taxon>Autobranchia</taxon>
        <taxon>Pteriomorphia</taxon>
        <taxon>Ostreida</taxon>
        <taxon>Ostreoidea</taxon>
        <taxon>Ostreidae</taxon>
        <taxon>Crassostrea</taxon>
    </lineage>
</organism>
<reference evidence="13" key="1">
    <citation type="submission" date="2025-08" db="UniProtKB">
        <authorList>
            <consortium name="RefSeq"/>
        </authorList>
    </citation>
    <scope>IDENTIFICATION</scope>
    <source>
        <tissue evidence="13">Whole sample</tissue>
    </source>
</reference>
<dbReference type="GO" id="GO:0005886">
    <property type="term" value="C:plasma membrane"/>
    <property type="evidence" value="ECO:0007669"/>
    <property type="project" value="UniProtKB-SubCell"/>
</dbReference>
<feature type="transmembrane region" description="Helical" evidence="10">
    <location>
        <begin position="28"/>
        <end position="47"/>
    </location>
</feature>
<evidence type="ECO:0000256" key="10">
    <source>
        <dbReference type="SAM" id="Phobius"/>
    </source>
</evidence>
<dbReference type="Gene3D" id="1.20.1070.10">
    <property type="entry name" value="Rhodopsin 7-helix transmembrane proteins"/>
    <property type="match status" value="1"/>
</dbReference>
<dbReference type="GO" id="GO:0007204">
    <property type="term" value="P:positive regulation of cytosolic calcium ion concentration"/>
    <property type="evidence" value="ECO:0007669"/>
    <property type="project" value="TreeGrafter"/>
</dbReference>
<feature type="transmembrane region" description="Helical" evidence="10">
    <location>
        <begin position="142"/>
        <end position="162"/>
    </location>
</feature>
<dbReference type="PANTHER" id="PTHR11866">
    <property type="entry name" value="G-PROTEIN COUPLED RECEPTOR FAMILY 1 MEMBER"/>
    <property type="match status" value="1"/>
</dbReference>
<dbReference type="InterPro" id="IPR000276">
    <property type="entry name" value="GPCR_Rhodpsn"/>
</dbReference>
<dbReference type="InterPro" id="IPR017452">
    <property type="entry name" value="GPCR_Rhodpsn_7TM"/>
</dbReference>
<protein>
    <submittedName>
        <fullName evidence="13">Prostaglandin F2-alpha receptor-like</fullName>
    </submittedName>
</protein>
<feature type="transmembrane region" description="Helical" evidence="10">
    <location>
        <begin position="59"/>
        <end position="82"/>
    </location>
</feature>
<comment type="subcellular location">
    <subcellularLocation>
        <location evidence="1">Cell membrane</location>
        <topology evidence="1">Multi-pass membrane protein</topology>
    </subcellularLocation>
</comment>
<dbReference type="OrthoDB" id="6124179at2759"/>